<dbReference type="Gene3D" id="3.40.630.30">
    <property type="match status" value="1"/>
</dbReference>
<sequence length="119" mass="13699">MLIRYKKSFKKIAMGLLSLMPSEKNIKKLTETIDAYENDSQQQLYLWKDDEEYVGIVGVSVKKDTATIQHICVLPSYRSEGVATKMIQQLLSQKEYEHVTAEATIQDLLEKCTNCKSEY</sequence>
<reference evidence="2" key="1">
    <citation type="journal article" date="2014" name="Int. J. Syst. Evol. Microbiol.">
        <title>Complete genome sequence of Corynebacterium casei LMG S-19264T (=DSM 44701T), isolated from a smear-ripened cheese.</title>
        <authorList>
            <consortium name="US DOE Joint Genome Institute (JGI-PGF)"/>
            <person name="Walter F."/>
            <person name="Albersmeier A."/>
            <person name="Kalinowski J."/>
            <person name="Ruckert C."/>
        </authorList>
    </citation>
    <scope>NUCLEOTIDE SEQUENCE</scope>
    <source>
        <strain evidence="2">CGMCC 1.15760</strain>
    </source>
</reference>
<comment type="caution">
    <text evidence="2">The sequence shown here is derived from an EMBL/GenBank/DDBJ whole genome shotgun (WGS) entry which is preliminary data.</text>
</comment>
<gene>
    <name evidence="2" type="primary">ribT</name>
    <name evidence="2" type="ORF">GCM10007425_09340</name>
</gene>
<evidence type="ECO:0000259" key="1">
    <source>
        <dbReference type="PROSITE" id="PS51186"/>
    </source>
</evidence>
<dbReference type="InterPro" id="IPR000182">
    <property type="entry name" value="GNAT_dom"/>
</dbReference>
<dbReference type="RefSeq" id="WP_188613870.1">
    <property type="nucleotide sequence ID" value="NZ_BMJT01000003.1"/>
</dbReference>
<dbReference type="EMBL" id="BMJT01000003">
    <property type="protein sequence ID" value="GGG17094.1"/>
    <property type="molecule type" value="Genomic_DNA"/>
</dbReference>
<dbReference type="GO" id="GO:0016747">
    <property type="term" value="F:acyltransferase activity, transferring groups other than amino-acyl groups"/>
    <property type="evidence" value="ECO:0007669"/>
    <property type="project" value="InterPro"/>
</dbReference>
<protein>
    <submittedName>
        <fullName evidence="2">Protein RibT</fullName>
    </submittedName>
</protein>
<dbReference type="Proteomes" id="UP000616608">
    <property type="component" value="Unassembled WGS sequence"/>
</dbReference>
<dbReference type="CDD" id="cd04301">
    <property type="entry name" value="NAT_SF"/>
    <property type="match status" value="1"/>
</dbReference>
<organism evidence="2 3">
    <name type="scientific">Lysinibacillus alkalisoli</name>
    <dbReference type="NCBI Taxonomy" id="1911548"/>
    <lineage>
        <taxon>Bacteria</taxon>
        <taxon>Bacillati</taxon>
        <taxon>Bacillota</taxon>
        <taxon>Bacilli</taxon>
        <taxon>Bacillales</taxon>
        <taxon>Bacillaceae</taxon>
        <taxon>Lysinibacillus</taxon>
    </lineage>
</organism>
<name>A0A917G0U0_9BACI</name>
<dbReference type="PROSITE" id="PS51186">
    <property type="entry name" value="GNAT"/>
    <property type="match status" value="1"/>
</dbReference>
<evidence type="ECO:0000313" key="3">
    <source>
        <dbReference type="Proteomes" id="UP000616608"/>
    </source>
</evidence>
<accession>A0A917G0U0</accession>
<feature type="domain" description="N-acetyltransferase" evidence="1">
    <location>
        <begin position="1"/>
        <end position="119"/>
    </location>
</feature>
<dbReference type="AlphaFoldDB" id="A0A917G0U0"/>
<evidence type="ECO:0000313" key="2">
    <source>
        <dbReference type="EMBL" id="GGG17094.1"/>
    </source>
</evidence>
<keyword evidence="3" id="KW-1185">Reference proteome</keyword>
<dbReference type="SUPFAM" id="SSF55729">
    <property type="entry name" value="Acyl-CoA N-acyltransferases (Nat)"/>
    <property type="match status" value="1"/>
</dbReference>
<dbReference type="InterPro" id="IPR016181">
    <property type="entry name" value="Acyl_CoA_acyltransferase"/>
</dbReference>
<dbReference type="Pfam" id="PF00583">
    <property type="entry name" value="Acetyltransf_1"/>
    <property type="match status" value="1"/>
</dbReference>
<proteinExistence type="predicted"/>
<reference evidence="2" key="2">
    <citation type="submission" date="2020-09" db="EMBL/GenBank/DDBJ databases">
        <authorList>
            <person name="Sun Q."/>
            <person name="Zhou Y."/>
        </authorList>
    </citation>
    <scope>NUCLEOTIDE SEQUENCE</scope>
    <source>
        <strain evidence="2">CGMCC 1.15760</strain>
    </source>
</reference>